<reference evidence="1" key="1">
    <citation type="submission" date="2017-12" db="EMBL/GenBank/DDBJ databases">
        <authorList>
            <person name="Thomas-White K."/>
            <person name="Wolfe A.J."/>
        </authorList>
    </citation>
    <scope>NUCLEOTIDE SEQUENCE</scope>
    <source>
        <strain evidence="1">UMB0763</strain>
    </source>
</reference>
<dbReference type="AlphaFoldDB" id="A0AAF1BW48"/>
<dbReference type="Proteomes" id="UP000234560">
    <property type="component" value="Chromosome"/>
</dbReference>
<organism evidence="1 2">
    <name type="scientific">Corynebacterium pyruviciproducens</name>
    <dbReference type="NCBI Taxonomy" id="598660"/>
    <lineage>
        <taxon>Bacteria</taxon>
        <taxon>Bacillati</taxon>
        <taxon>Actinomycetota</taxon>
        <taxon>Actinomycetes</taxon>
        <taxon>Mycobacteriales</taxon>
        <taxon>Corynebacteriaceae</taxon>
        <taxon>Corynebacterium</taxon>
    </lineage>
</organism>
<accession>A0AAF1BW48</accession>
<evidence type="ECO:0008006" key="3">
    <source>
        <dbReference type="Google" id="ProtNLM"/>
    </source>
</evidence>
<evidence type="ECO:0000313" key="2">
    <source>
        <dbReference type="Proteomes" id="UP000234560"/>
    </source>
</evidence>
<dbReference type="KEGG" id="cpyr:CYJ47_09465"/>
<protein>
    <recommendedName>
        <fullName evidence="3">Primosomal protein</fullName>
    </recommendedName>
</protein>
<dbReference type="RefSeq" id="WP_101677826.1">
    <property type="nucleotide sequence ID" value="NZ_CAMIHY010000028.1"/>
</dbReference>
<reference evidence="1" key="2">
    <citation type="submission" date="2023-10" db="EMBL/GenBank/DDBJ databases">
        <authorList>
            <person name="Choi B."/>
        </authorList>
    </citation>
    <scope>NUCLEOTIDE SEQUENCE</scope>
    <source>
        <strain evidence="1">UMB0763</strain>
    </source>
</reference>
<gene>
    <name evidence="1" type="ORF">CYJ47_09465</name>
</gene>
<sequence>MAAKKNAVIVPIKLRLSEGDFYTLYAPAWKEHGAQWEAFAGDDSHVFVFHSPAEVLAWLEANPDNELTEHPAWPAFAHRGDERVVPDERHMYSLIEVPAYLADRPSYENVTATRRCLDVAKSLGNVGSLTPVTTFFASHSILGNLHRGHEHYASDETSGEWTGVGTVILDNWPKVLDAIDEAVVVPEVDEAAVTAAGTRIEAAVAAAAAATAAAQAAEKDEAQAKEQPSNVDPYDESVWAHAGIDPVQITVDGRTVYTLRSFVDNQPVFLGSFGKIFTFNNRKALARWILDHDDHDIARLSTWQEIKDEASVGNLDVQVHDDNTYVLTGIKEDIAKGPDAIDVKQMGRAAELFADTADWARDDSMNATLLANPTFDRFMKYMLGNESGYVASAPFTEEVNGWKQLETTLTDRFSKF</sequence>
<name>A0AAF1BW48_9CORY</name>
<dbReference type="EMBL" id="CP136958">
    <property type="protein sequence ID" value="WOT01491.1"/>
    <property type="molecule type" value="Genomic_DNA"/>
</dbReference>
<proteinExistence type="predicted"/>
<evidence type="ECO:0000313" key="1">
    <source>
        <dbReference type="EMBL" id="WOT01491.1"/>
    </source>
</evidence>